<proteinExistence type="predicted"/>
<dbReference type="OMA" id="QFDRYPL"/>
<dbReference type="Pfam" id="PF01428">
    <property type="entry name" value="zf-AN1"/>
    <property type="match status" value="1"/>
</dbReference>
<dbReference type="SUPFAM" id="SSF118310">
    <property type="entry name" value="AN1-like Zinc finger"/>
    <property type="match status" value="1"/>
</dbReference>
<dbReference type="HOGENOM" id="CLU_057016_7_1_1"/>
<sequence>MSVSGSRVISPATNRLPPVKQKKKSSKRCFICSKKTGLATSFQCRCGNNFCATHRYAEVHNCTFDYKSEGRKIIEQANPVVTAPKLPKI</sequence>
<name>R7V2S5_CAPTE</name>
<evidence type="ECO:0000259" key="6">
    <source>
        <dbReference type="PROSITE" id="PS51039"/>
    </source>
</evidence>
<reference evidence="8" key="3">
    <citation type="submission" date="2015-06" db="UniProtKB">
        <authorList>
            <consortium name="EnsemblMetazoa"/>
        </authorList>
    </citation>
    <scope>IDENTIFICATION</scope>
</reference>
<dbReference type="STRING" id="283909.R7V2S5"/>
<evidence type="ECO:0000313" key="9">
    <source>
        <dbReference type="Proteomes" id="UP000014760"/>
    </source>
</evidence>
<evidence type="ECO:0000313" key="8">
    <source>
        <dbReference type="EnsemblMetazoa" id="CapteP103637"/>
    </source>
</evidence>
<dbReference type="PANTHER" id="PTHR46728">
    <property type="entry name" value="AN1-TYPE ZINC FINGER PROTEIN 4"/>
    <property type="match status" value="1"/>
</dbReference>
<dbReference type="PROSITE" id="PS51039">
    <property type="entry name" value="ZF_AN1"/>
    <property type="match status" value="1"/>
</dbReference>
<dbReference type="InterPro" id="IPR035896">
    <property type="entry name" value="AN1-like_Znf"/>
</dbReference>
<dbReference type="OrthoDB" id="756206at2759"/>
<keyword evidence="2 4" id="KW-0863">Zinc-finger</keyword>
<feature type="domain" description="AN1-type" evidence="6">
    <location>
        <begin position="23"/>
        <end position="70"/>
    </location>
</feature>
<keyword evidence="9" id="KW-1185">Reference proteome</keyword>
<protein>
    <recommendedName>
        <fullName evidence="6">AN1-type domain-containing protein</fullName>
    </recommendedName>
</protein>
<feature type="compositionally biased region" description="Polar residues" evidence="5">
    <location>
        <begin position="1"/>
        <end position="13"/>
    </location>
</feature>
<accession>R7V2S5</accession>
<keyword evidence="1" id="KW-0479">Metal-binding</keyword>
<dbReference type="AlphaFoldDB" id="R7V2S5"/>
<keyword evidence="3" id="KW-0862">Zinc</keyword>
<reference evidence="9" key="1">
    <citation type="submission" date="2012-12" db="EMBL/GenBank/DDBJ databases">
        <authorList>
            <person name="Hellsten U."/>
            <person name="Grimwood J."/>
            <person name="Chapman J.A."/>
            <person name="Shapiro H."/>
            <person name="Aerts A."/>
            <person name="Otillar R.P."/>
            <person name="Terry A.Y."/>
            <person name="Boore J.L."/>
            <person name="Simakov O."/>
            <person name="Marletaz F."/>
            <person name="Cho S.-J."/>
            <person name="Edsinger-Gonzales E."/>
            <person name="Havlak P."/>
            <person name="Kuo D.-H."/>
            <person name="Larsson T."/>
            <person name="Lv J."/>
            <person name="Arendt D."/>
            <person name="Savage R."/>
            <person name="Osoegawa K."/>
            <person name="de Jong P."/>
            <person name="Lindberg D.R."/>
            <person name="Seaver E.C."/>
            <person name="Weisblat D.A."/>
            <person name="Putnam N.H."/>
            <person name="Grigoriev I.V."/>
            <person name="Rokhsar D.S."/>
        </authorList>
    </citation>
    <scope>NUCLEOTIDE SEQUENCE</scope>
    <source>
        <strain evidence="9">I ESC-2004</strain>
    </source>
</reference>
<evidence type="ECO:0000256" key="3">
    <source>
        <dbReference type="ARBA" id="ARBA00022833"/>
    </source>
</evidence>
<evidence type="ECO:0000313" key="7">
    <source>
        <dbReference type="EMBL" id="ELU10001.1"/>
    </source>
</evidence>
<dbReference type="EMBL" id="AMQN01000940">
    <property type="status" value="NOT_ANNOTATED_CDS"/>
    <property type="molecule type" value="Genomic_DNA"/>
</dbReference>
<dbReference type="PANTHER" id="PTHR46728:SF1">
    <property type="entry name" value="AN1-TYPE ZINC FINGER PROTEIN 4"/>
    <property type="match status" value="1"/>
</dbReference>
<dbReference type="InterPro" id="IPR053061">
    <property type="entry name" value="AN1-type_zinc_finger"/>
</dbReference>
<organism evidence="7">
    <name type="scientific">Capitella teleta</name>
    <name type="common">Polychaete worm</name>
    <dbReference type="NCBI Taxonomy" id="283909"/>
    <lineage>
        <taxon>Eukaryota</taxon>
        <taxon>Metazoa</taxon>
        <taxon>Spiralia</taxon>
        <taxon>Lophotrochozoa</taxon>
        <taxon>Annelida</taxon>
        <taxon>Polychaeta</taxon>
        <taxon>Sedentaria</taxon>
        <taxon>Scolecida</taxon>
        <taxon>Capitellidae</taxon>
        <taxon>Capitella</taxon>
    </lineage>
</organism>
<dbReference type="Proteomes" id="UP000014760">
    <property type="component" value="Unassembled WGS sequence"/>
</dbReference>
<dbReference type="GO" id="GO:0008270">
    <property type="term" value="F:zinc ion binding"/>
    <property type="evidence" value="ECO:0007669"/>
    <property type="project" value="UniProtKB-KW"/>
</dbReference>
<evidence type="ECO:0000256" key="5">
    <source>
        <dbReference type="SAM" id="MobiDB-lite"/>
    </source>
</evidence>
<feature type="region of interest" description="Disordered" evidence="5">
    <location>
        <begin position="1"/>
        <end position="23"/>
    </location>
</feature>
<gene>
    <name evidence="7" type="ORF">CAPTEDRAFT_103637</name>
</gene>
<evidence type="ECO:0000256" key="2">
    <source>
        <dbReference type="ARBA" id="ARBA00022771"/>
    </source>
</evidence>
<reference evidence="7 9" key="2">
    <citation type="journal article" date="2013" name="Nature">
        <title>Insights into bilaterian evolution from three spiralian genomes.</title>
        <authorList>
            <person name="Simakov O."/>
            <person name="Marletaz F."/>
            <person name="Cho S.J."/>
            <person name="Edsinger-Gonzales E."/>
            <person name="Havlak P."/>
            <person name="Hellsten U."/>
            <person name="Kuo D.H."/>
            <person name="Larsson T."/>
            <person name="Lv J."/>
            <person name="Arendt D."/>
            <person name="Savage R."/>
            <person name="Osoegawa K."/>
            <person name="de Jong P."/>
            <person name="Grimwood J."/>
            <person name="Chapman J.A."/>
            <person name="Shapiro H."/>
            <person name="Aerts A."/>
            <person name="Otillar R.P."/>
            <person name="Terry A.Y."/>
            <person name="Boore J.L."/>
            <person name="Grigoriev I.V."/>
            <person name="Lindberg D.R."/>
            <person name="Seaver E.C."/>
            <person name="Weisblat D.A."/>
            <person name="Putnam N.H."/>
            <person name="Rokhsar D.S."/>
        </authorList>
    </citation>
    <scope>NUCLEOTIDE SEQUENCE</scope>
    <source>
        <strain evidence="7 9">I ESC-2004</strain>
    </source>
</reference>
<dbReference type="FunFam" id="4.10.1110.10:FF:000001">
    <property type="entry name" value="Zinc finger AN1-type containing 6"/>
    <property type="match status" value="1"/>
</dbReference>
<dbReference type="SMART" id="SM00154">
    <property type="entry name" value="ZnF_AN1"/>
    <property type="match status" value="1"/>
</dbReference>
<dbReference type="EMBL" id="KB297742">
    <property type="protein sequence ID" value="ELU10001.1"/>
    <property type="molecule type" value="Genomic_DNA"/>
</dbReference>
<dbReference type="EnsemblMetazoa" id="CapteT103637">
    <property type="protein sequence ID" value="CapteP103637"/>
    <property type="gene ID" value="CapteG103637"/>
</dbReference>
<evidence type="ECO:0000256" key="4">
    <source>
        <dbReference type="PROSITE-ProRule" id="PRU00449"/>
    </source>
</evidence>
<dbReference type="Gene3D" id="4.10.1110.10">
    <property type="entry name" value="AN1-like Zinc finger"/>
    <property type="match status" value="1"/>
</dbReference>
<evidence type="ECO:0000256" key="1">
    <source>
        <dbReference type="ARBA" id="ARBA00022723"/>
    </source>
</evidence>
<dbReference type="InterPro" id="IPR000058">
    <property type="entry name" value="Znf_AN1"/>
</dbReference>